<dbReference type="CDD" id="cd13926">
    <property type="entry name" value="N-acetylmuramidase_GH108"/>
    <property type="match status" value="1"/>
</dbReference>
<evidence type="ECO:0000313" key="4">
    <source>
        <dbReference type="Proteomes" id="UP000214747"/>
    </source>
</evidence>
<dbReference type="Proteomes" id="UP000214747">
    <property type="component" value="Unassembled WGS sequence"/>
</dbReference>
<feature type="domain" description="Peptidoglycan binding" evidence="2">
    <location>
        <begin position="91"/>
        <end position="150"/>
    </location>
</feature>
<evidence type="ECO:0000259" key="1">
    <source>
        <dbReference type="Pfam" id="PF05838"/>
    </source>
</evidence>
<dbReference type="InterPro" id="IPR018537">
    <property type="entry name" value="Peptidoglycan-bd_3"/>
</dbReference>
<dbReference type="InterPro" id="IPR008565">
    <property type="entry name" value="TtsA-like_GH18_dom"/>
</dbReference>
<protein>
    <submittedName>
        <fullName evidence="3">Uncharacterized protein</fullName>
    </submittedName>
</protein>
<feature type="domain" description="TtsA-like Glycoside hydrolase family 108" evidence="1">
    <location>
        <begin position="8"/>
        <end position="87"/>
    </location>
</feature>
<organism evidence="3 4">
    <name type="scientific">Herbaspirillum aquaticum</name>
    <dbReference type="NCBI Taxonomy" id="568783"/>
    <lineage>
        <taxon>Bacteria</taxon>
        <taxon>Pseudomonadati</taxon>
        <taxon>Pseudomonadota</taxon>
        <taxon>Betaproteobacteria</taxon>
        <taxon>Burkholderiales</taxon>
        <taxon>Oxalobacteraceae</taxon>
        <taxon>Herbaspirillum</taxon>
    </lineage>
</organism>
<accession>A0A225SP26</accession>
<reference evidence="3 4" key="1">
    <citation type="journal article" date="2010" name="Int. J. Syst. Evol. Microbiol.">
        <title>Reclassification of Herbaspirillum putei as a later heterotypic synonym of Herbaspirillum huttiense, with the description of H. huttiense subsp. huttiense subsp. nov. and H. huttiense subsp. putei subsp. nov., comb. nov., and description of Herbaspirillum aquaticum sp. nov.</title>
        <authorList>
            <person name="Dobritsa A.P."/>
            <person name="Reddy M.C."/>
            <person name="Samadpour M."/>
        </authorList>
    </citation>
    <scope>NUCLEOTIDE SEQUENCE [LARGE SCALE GENOMIC DNA]</scope>
    <source>
        <strain evidence="3 4">IEH 4430</strain>
    </source>
</reference>
<dbReference type="SUPFAM" id="SSF53955">
    <property type="entry name" value="Lysozyme-like"/>
    <property type="match status" value="1"/>
</dbReference>
<keyword evidence="4" id="KW-1185">Reference proteome</keyword>
<dbReference type="Pfam" id="PF09374">
    <property type="entry name" value="PG_binding_3"/>
    <property type="match status" value="1"/>
</dbReference>
<dbReference type="Pfam" id="PF05838">
    <property type="entry name" value="Glyco_hydro_108"/>
    <property type="match status" value="1"/>
</dbReference>
<name>A0A225SP26_9BURK</name>
<comment type="caution">
    <text evidence="3">The sequence shown here is derived from an EMBL/GenBank/DDBJ whole genome shotgun (WGS) entry which is preliminary data.</text>
</comment>
<proteinExistence type="predicted"/>
<dbReference type="AlphaFoldDB" id="A0A225SP26"/>
<dbReference type="InterPro" id="IPR023346">
    <property type="entry name" value="Lysozyme-like_dom_sf"/>
</dbReference>
<evidence type="ECO:0000259" key="2">
    <source>
        <dbReference type="Pfam" id="PF09374"/>
    </source>
</evidence>
<dbReference type="EMBL" id="NJGV01000022">
    <property type="protein sequence ID" value="OWY32858.1"/>
    <property type="molecule type" value="Genomic_DNA"/>
</dbReference>
<dbReference type="Gene3D" id="1.20.141.10">
    <property type="entry name" value="Chitosanase, subunit A, domain 1"/>
    <property type="match status" value="1"/>
</dbReference>
<sequence length="160" mass="17370">MNFDQAFDALIGHEGGYSNNPADPGGETMWGVTLTVARASGYTGTMKDLPRDTAKTIYRAQYWDAVRADQLPDQVRFDIFDAAVNSGVKQAVKWLQRVVGVSEDGIIGPATLGAASAVGADIGRRYSGVRLKFMTDLPTWPSFGRGWARRIASNLTREVA</sequence>
<evidence type="ECO:0000313" key="3">
    <source>
        <dbReference type="EMBL" id="OWY32858.1"/>
    </source>
</evidence>
<dbReference type="RefSeq" id="WP_088756665.1">
    <property type="nucleotide sequence ID" value="NZ_NJGV01000022.1"/>
</dbReference>
<gene>
    <name evidence="3" type="ORF">CEJ45_19370</name>
</gene>